<dbReference type="Pfam" id="PF00254">
    <property type="entry name" value="FKBP_C"/>
    <property type="match status" value="1"/>
</dbReference>
<dbReference type="SUPFAM" id="SSF54534">
    <property type="entry name" value="FKBP-like"/>
    <property type="match status" value="1"/>
</dbReference>
<dbReference type="PANTHER" id="PTHR43811:SF19">
    <property type="entry name" value="39 KDA FK506-BINDING NUCLEAR PROTEIN"/>
    <property type="match status" value="1"/>
</dbReference>
<dbReference type="PROSITE" id="PS51257">
    <property type="entry name" value="PROKAR_LIPOPROTEIN"/>
    <property type="match status" value="1"/>
</dbReference>
<organism evidence="9 10">
    <name type="scientific">Microbacterium fluvii</name>
    <dbReference type="NCBI Taxonomy" id="415215"/>
    <lineage>
        <taxon>Bacteria</taxon>
        <taxon>Bacillati</taxon>
        <taxon>Actinomycetota</taxon>
        <taxon>Actinomycetes</taxon>
        <taxon>Micrococcales</taxon>
        <taxon>Microbacteriaceae</taxon>
        <taxon>Microbacterium</taxon>
    </lineage>
</organism>
<dbReference type="GO" id="GO:0003755">
    <property type="term" value="F:peptidyl-prolyl cis-trans isomerase activity"/>
    <property type="evidence" value="ECO:0007669"/>
    <property type="project" value="UniProtKB-EC"/>
</dbReference>
<evidence type="ECO:0000256" key="2">
    <source>
        <dbReference type="ARBA" id="ARBA00006577"/>
    </source>
</evidence>
<comment type="caution">
    <text evidence="9">The sequence shown here is derived from an EMBL/GenBank/DDBJ whole genome shotgun (WGS) entry which is preliminary data.</text>
</comment>
<dbReference type="EC" id="5.2.1.8" evidence="3 6"/>
<dbReference type="PROSITE" id="PS50059">
    <property type="entry name" value="FKBP_PPIASE"/>
    <property type="match status" value="1"/>
</dbReference>
<feature type="domain" description="PPIase FKBP-type" evidence="8">
    <location>
        <begin position="232"/>
        <end position="319"/>
    </location>
</feature>
<dbReference type="InterPro" id="IPR046357">
    <property type="entry name" value="PPIase_dom_sf"/>
</dbReference>
<evidence type="ECO:0000256" key="4">
    <source>
        <dbReference type="ARBA" id="ARBA00023110"/>
    </source>
</evidence>
<gene>
    <name evidence="9" type="ORF">ACFQRL_03015</name>
</gene>
<feature type="signal peptide" evidence="7">
    <location>
        <begin position="1"/>
        <end position="20"/>
    </location>
</feature>
<evidence type="ECO:0000256" key="5">
    <source>
        <dbReference type="ARBA" id="ARBA00023235"/>
    </source>
</evidence>
<evidence type="ECO:0000256" key="3">
    <source>
        <dbReference type="ARBA" id="ARBA00013194"/>
    </source>
</evidence>
<sequence>MRTRPLAVLSFAALSVLVLAGCSASSTDAEATPTPTATDSSCLLDAQPGDDSDQITVAGEAPELDASVPEGLAFADIQRTVVTEGTGDDLYVGDLVSGAYQFFDGASGELLEDSTVTSPDDSGMVPMLLDASSYSVFVAALECEPLGSTAALTIPGSAFGDDGTSVVLVAQGVEKLPTVATGDDVAPTDGFPTVELADDGAPTVTLPEGEDPPSKTEIAQLKQGDGATVKEGDTVFVQYTGVKWSDGSVFDSSWDRGAPSAFPTTGVVQGFKQALEGQKVGSQVIAVIPPADGYGEGDINEDDLVGETLVFVVDILATQRAVSQ</sequence>
<dbReference type="RefSeq" id="WP_262872850.1">
    <property type="nucleotide sequence ID" value="NZ_BAABKW010000018.1"/>
</dbReference>
<name>A0ABW2H9E2_9MICO</name>
<evidence type="ECO:0000256" key="6">
    <source>
        <dbReference type="PROSITE-ProRule" id="PRU00277"/>
    </source>
</evidence>
<dbReference type="Gene3D" id="3.10.50.40">
    <property type="match status" value="1"/>
</dbReference>
<evidence type="ECO:0000259" key="8">
    <source>
        <dbReference type="PROSITE" id="PS50059"/>
    </source>
</evidence>
<dbReference type="InterPro" id="IPR001179">
    <property type="entry name" value="PPIase_FKBP_dom"/>
</dbReference>
<protein>
    <recommendedName>
        <fullName evidence="3 6">peptidylprolyl isomerase</fullName>
        <ecNumber evidence="3 6">5.2.1.8</ecNumber>
    </recommendedName>
</protein>
<proteinExistence type="inferred from homology"/>
<feature type="chain" id="PRO_5046793091" description="peptidylprolyl isomerase" evidence="7">
    <location>
        <begin position="21"/>
        <end position="324"/>
    </location>
</feature>
<evidence type="ECO:0000256" key="1">
    <source>
        <dbReference type="ARBA" id="ARBA00000971"/>
    </source>
</evidence>
<evidence type="ECO:0000313" key="10">
    <source>
        <dbReference type="Proteomes" id="UP001596507"/>
    </source>
</evidence>
<evidence type="ECO:0000313" key="9">
    <source>
        <dbReference type="EMBL" id="MFC7267929.1"/>
    </source>
</evidence>
<accession>A0ABW2H9E2</accession>
<keyword evidence="7" id="KW-0732">Signal</keyword>
<keyword evidence="5 6" id="KW-0413">Isomerase</keyword>
<evidence type="ECO:0000256" key="7">
    <source>
        <dbReference type="SAM" id="SignalP"/>
    </source>
</evidence>
<dbReference type="Proteomes" id="UP001596507">
    <property type="component" value="Unassembled WGS sequence"/>
</dbReference>
<dbReference type="EMBL" id="JBHTBE010000001">
    <property type="protein sequence ID" value="MFC7267929.1"/>
    <property type="molecule type" value="Genomic_DNA"/>
</dbReference>
<comment type="catalytic activity">
    <reaction evidence="1 6">
        <text>[protein]-peptidylproline (omega=180) = [protein]-peptidylproline (omega=0)</text>
        <dbReference type="Rhea" id="RHEA:16237"/>
        <dbReference type="Rhea" id="RHEA-COMP:10747"/>
        <dbReference type="Rhea" id="RHEA-COMP:10748"/>
        <dbReference type="ChEBI" id="CHEBI:83833"/>
        <dbReference type="ChEBI" id="CHEBI:83834"/>
        <dbReference type="EC" id="5.2.1.8"/>
    </reaction>
</comment>
<keyword evidence="4 6" id="KW-0697">Rotamase</keyword>
<reference evidence="10" key="1">
    <citation type="journal article" date="2019" name="Int. J. Syst. Evol. Microbiol.">
        <title>The Global Catalogue of Microorganisms (GCM) 10K type strain sequencing project: providing services to taxonomists for standard genome sequencing and annotation.</title>
        <authorList>
            <consortium name="The Broad Institute Genomics Platform"/>
            <consortium name="The Broad Institute Genome Sequencing Center for Infectious Disease"/>
            <person name="Wu L."/>
            <person name="Ma J."/>
        </authorList>
    </citation>
    <scope>NUCLEOTIDE SEQUENCE [LARGE SCALE GENOMIC DNA]</scope>
    <source>
        <strain evidence="10">CGMCC 1.15772</strain>
    </source>
</reference>
<comment type="similarity">
    <text evidence="2">Belongs to the FKBP-type PPIase family.</text>
</comment>
<dbReference type="PANTHER" id="PTHR43811">
    <property type="entry name" value="FKBP-TYPE PEPTIDYL-PROLYL CIS-TRANS ISOMERASE FKPA"/>
    <property type="match status" value="1"/>
</dbReference>
<keyword evidence="10" id="KW-1185">Reference proteome</keyword>